<protein>
    <submittedName>
        <fullName evidence="1">Uncharacterized protein</fullName>
    </submittedName>
</protein>
<proteinExistence type="predicted"/>
<reference evidence="2" key="1">
    <citation type="journal article" date="2024" name="Proc. Natl. Acad. Sci. U.S.A.">
        <title>Extraordinary preservation of gene collinearity over three hundred million years revealed in homosporous lycophytes.</title>
        <authorList>
            <person name="Li C."/>
            <person name="Wickell D."/>
            <person name="Kuo L.Y."/>
            <person name="Chen X."/>
            <person name="Nie B."/>
            <person name="Liao X."/>
            <person name="Peng D."/>
            <person name="Ji J."/>
            <person name="Jenkins J."/>
            <person name="Williams M."/>
            <person name="Shu S."/>
            <person name="Plott C."/>
            <person name="Barry K."/>
            <person name="Rajasekar S."/>
            <person name="Grimwood J."/>
            <person name="Han X."/>
            <person name="Sun S."/>
            <person name="Hou Z."/>
            <person name="He W."/>
            <person name="Dai G."/>
            <person name="Sun C."/>
            <person name="Schmutz J."/>
            <person name="Leebens-Mack J.H."/>
            <person name="Li F.W."/>
            <person name="Wang L."/>
        </authorList>
    </citation>
    <scope>NUCLEOTIDE SEQUENCE [LARGE SCALE GENOMIC DNA]</scope>
    <source>
        <strain evidence="2">cv. PW_Plant_1</strain>
    </source>
</reference>
<comment type="caution">
    <text evidence="1">The sequence shown here is derived from an EMBL/GenBank/DDBJ whole genome shotgun (WGS) entry which is preliminary data.</text>
</comment>
<name>A0ACC2EU52_DIPCM</name>
<organism evidence="1 2">
    <name type="scientific">Diphasiastrum complanatum</name>
    <name type="common">Issler's clubmoss</name>
    <name type="synonym">Lycopodium complanatum</name>
    <dbReference type="NCBI Taxonomy" id="34168"/>
    <lineage>
        <taxon>Eukaryota</taxon>
        <taxon>Viridiplantae</taxon>
        <taxon>Streptophyta</taxon>
        <taxon>Embryophyta</taxon>
        <taxon>Tracheophyta</taxon>
        <taxon>Lycopodiopsida</taxon>
        <taxon>Lycopodiales</taxon>
        <taxon>Lycopodiaceae</taxon>
        <taxon>Lycopodioideae</taxon>
        <taxon>Diphasiastrum</taxon>
    </lineage>
</organism>
<evidence type="ECO:0000313" key="1">
    <source>
        <dbReference type="EMBL" id="KAJ7569971.1"/>
    </source>
</evidence>
<evidence type="ECO:0000313" key="2">
    <source>
        <dbReference type="Proteomes" id="UP001162992"/>
    </source>
</evidence>
<gene>
    <name evidence="1" type="ORF">O6H91_01G102000</name>
</gene>
<dbReference type="EMBL" id="CM055092">
    <property type="protein sequence ID" value="KAJ7569971.1"/>
    <property type="molecule type" value="Genomic_DNA"/>
</dbReference>
<dbReference type="Proteomes" id="UP001162992">
    <property type="component" value="Chromosome 1"/>
</dbReference>
<accession>A0ACC2EU52</accession>
<keyword evidence="2" id="KW-1185">Reference proteome</keyword>
<sequence length="195" mass="21045">MVYGRTSVGERQAMAEEGFPPDVETELEVANGSEPKHLEGVAPPPTSGTTADFWHVSKTSMESIPPPSPAPSSPYSGQFLDRDCAAAVLELPALSETLCSAGLWHSVSTGLAVQPSPLSLPAVPASHWCILQWSWWVPTPSTRLLACPLHPLAVRFSASMADLNSLPHPLSRESRPPSSTYKVGPNKRKYNKNQH</sequence>